<accession>M6W1W5</accession>
<dbReference type="Proteomes" id="UP000012159">
    <property type="component" value="Unassembled WGS sequence"/>
</dbReference>
<comment type="caution">
    <text evidence="1">The sequence shown here is derived from an EMBL/GenBank/DDBJ whole genome shotgun (WGS) entry which is preliminary data.</text>
</comment>
<protein>
    <submittedName>
        <fullName evidence="1">Uncharacterized protein</fullName>
    </submittedName>
</protein>
<evidence type="ECO:0000313" key="2">
    <source>
        <dbReference type="Proteomes" id="UP000012159"/>
    </source>
</evidence>
<gene>
    <name evidence="1" type="ORF">LEP1GSC133_4116</name>
</gene>
<name>M6W1W5_LEPBO</name>
<reference evidence="1 2" key="1">
    <citation type="submission" date="2013-01" db="EMBL/GenBank/DDBJ databases">
        <authorList>
            <person name="Harkins D.M."/>
            <person name="Durkin A.S."/>
            <person name="Brinkac L.M."/>
            <person name="Haft D.H."/>
            <person name="Selengut J.D."/>
            <person name="Sanka R."/>
            <person name="DePew J."/>
            <person name="Purushe J."/>
            <person name="Picardeau M."/>
            <person name="Werts C."/>
            <person name="Goarant C."/>
            <person name="Vinetz J.M."/>
            <person name="Sutton G.G."/>
            <person name="Nierman W.C."/>
            <person name="Fouts D.E."/>
        </authorList>
    </citation>
    <scope>NUCLEOTIDE SEQUENCE [LARGE SCALE GENOMIC DNA]</scope>
    <source>
        <strain evidence="1 2">200901868</strain>
    </source>
</reference>
<organism evidence="1 2">
    <name type="scientific">Leptospira borgpetersenii serovar Pomona str. 200901868</name>
    <dbReference type="NCBI Taxonomy" id="1192866"/>
    <lineage>
        <taxon>Bacteria</taxon>
        <taxon>Pseudomonadati</taxon>
        <taxon>Spirochaetota</taxon>
        <taxon>Spirochaetia</taxon>
        <taxon>Leptospirales</taxon>
        <taxon>Leptospiraceae</taxon>
        <taxon>Leptospira</taxon>
    </lineage>
</organism>
<sequence length="53" mass="6491">MCYFLFRFWDRLLKKEFVGRTEIRFSFQQCFIYNCSNTQGIRVKIVSIPIFAE</sequence>
<dbReference type="AlphaFoldDB" id="M6W1W5"/>
<dbReference type="EMBL" id="AKWF02000065">
    <property type="protein sequence ID" value="EMO63055.1"/>
    <property type="molecule type" value="Genomic_DNA"/>
</dbReference>
<proteinExistence type="predicted"/>
<evidence type="ECO:0000313" key="1">
    <source>
        <dbReference type="EMBL" id="EMO63055.1"/>
    </source>
</evidence>